<reference evidence="1" key="2">
    <citation type="journal article" date="2023" name="Science">
        <title>Genomic signatures of disease resistance in endangered staghorn corals.</title>
        <authorList>
            <person name="Vollmer S.V."/>
            <person name="Selwyn J.D."/>
            <person name="Despard B.A."/>
            <person name="Roesel C.L."/>
        </authorList>
    </citation>
    <scope>NUCLEOTIDE SEQUENCE</scope>
    <source>
        <strain evidence="1">K2</strain>
    </source>
</reference>
<dbReference type="EMBL" id="JARQWQ010000011">
    <property type="protein sequence ID" value="KAK2568625.1"/>
    <property type="molecule type" value="Genomic_DNA"/>
</dbReference>
<evidence type="ECO:0000313" key="2">
    <source>
        <dbReference type="Proteomes" id="UP001249851"/>
    </source>
</evidence>
<dbReference type="InterPro" id="IPR036691">
    <property type="entry name" value="Endo/exonu/phosph_ase_sf"/>
</dbReference>
<evidence type="ECO:0008006" key="3">
    <source>
        <dbReference type="Google" id="ProtNLM"/>
    </source>
</evidence>
<keyword evidence="2" id="KW-1185">Reference proteome</keyword>
<sequence>MAATRVNSTGANLHNLVKIFCKQKPTSWSLPSVLLCNARSVFPKTDELRALLLFHPADFVAVTESWLPADLPDSAVGIGGYDVHRKNRSGRRGGGVAAFVSSSVPCKRLKNIAHPDFECLWLNLRPHRLPRSLTSIYFAVVYNPPNSPVQNDLVSYLSDSVDSIRGQYPNCATRSNANKFPLRRMPESALCAFGRWVSTQDWADVFSHTSISDCVLAFTAKVNSVDLLFPLKMVRSHPNDKPWMTPHIKGLILQRQQAFSSSDHSLWRLLRNKVARAIASGKQSYYTNQVSRLKSSDPSRWWKHIKQLHGKSSSYVNFTISHNGSILSDTRLPDFLNHFFASVSDDFTSLDYCTLPAFLPSPKQLPVVSVYEVKSKLANIKVSKAAGPDRILNRVLREFSDELAYPVTELFNSSFEAGCNRWKYVDDITLSDTLLRGQSSCLKSDLDRIQQWAVDNNMRLNPSKWKIMCMCFFREQPVLPVFTIDGKPLDSVFFSKVLCLTLQLDLRWNAHVDSNVPKAAKRLYILRILTCSNVSTTDLVTVYVTLIRPLIEYVCIVWHFSLPFCLSDRLESIQKRALRIILPHYSYASALQTLSLPSLLLRRESLCSKSFSKFTSPANPRLLPLLNPRRRDANDSATSLRNSSNFTLPAVRTERFKRSFIPSTLFSQ</sequence>
<accession>A0AAD9VC85</accession>
<organism evidence="1 2">
    <name type="scientific">Acropora cervicornis</name>
    <name type="common">Staghorn coral</name>
    <dbReference type="NCBI Taxonomy" id="6130"/>
    <lineage>
        <taxon>Eukaryota</taxon>
        <taxon>Metazoa</taxon>
        <taxon>Cnidaria</taxon>
        <taxon>Anthozoa</taxon>
        <taxon>Hexacorallia</taxon>
        <taxon>Scleractinia</taxon>
        <taxon>Astrocoeniina</taxon>
        <taxon>Acroporidae</taxon>
        <taxon>Acropora</taxon>
    </lineage>
</organism>
<protein>
    <recommendedName>
        <fullName evidence="3">Reverse transcriptase domain-containing protein</fullName>
    </recommendedName>
</protein>
<dbReference type="Proteomes" id="UP001249851">
    <property type="component" value="Unassembled WGS sequence"/>
</dbReference>
<reference evidence="1" key="1">
    <citation type="journal article" date="2023" name="G3 (Bethesda)">
        <title>Whole genome assembly and annotation of the endangered Caribbean coral Acropora cervicornis.</title>
        <authorList>
            <person name="Selwyn J.D."/>
            <person name="Vollmer S.V."/>
        </authorList>
    </citation>
    <scope>NUCLEOTIDE SEQUENCE</scope>
    <source>
        <strain evidence="1">K2</strain>
    </source>
</reference>
<gene>
    <name evidence="1" type="ORF">P5673_006568</name>
</gene>
<proteinExistence type="predicted"/>
<comment type="caution">
    <text evidence="1">The sequence shown here is derived from an EMBL/GenBank/DDBJ whole genome shotgun (WGS) entry which is preliminary data.</text>
</comment>
<name>A0AAD9VC85_ACRCE</name>
<dbReference type="AlphaFoldDB" id="A0AAD9VC85"/>
<dbReference type="PANTHER" id="PTHR47510">
    <property type="entry name" value="REVERSE TRANSCRIPTASE DOMAIN-CONTAINING PROTEIN"/>
    <property type="match status" value="1"/>
</dbReference>
<evidence type="ECO:0000313" key="1">
    <source>
        <dbReference type="EMBL" id="KAK2568625.1"/>
    </source>
</evidence>
<dbReference type="PANTHER" id="PTHR47510:SF3">
    <property type="entry name" value="ENDO_EXONUCLEASE_PHOSPHATASE DOMAIN-CONTAINING PROTEIN"/>
    <property type="match status" value="1"/>
</dbReference>
<dbReference type="SUPFAM" id="SSF56219">
    <property type="entry name" value="DNase I-like"/>
    <property type="match status" value="1"/>
</dbReference>
<dbReference type="Gene3D" id="3.60.10.10">
    <property type="entry name" value="Endonuclease/exonuclease/phosphatase"/>
    <property type="match status" value="1"/>
</dbReference>